<feature type="region of interest" description="Disordered" evidence="1">
    <location>
        <begin position="308"/>
        <end position="333"/>
    </location>
</feature>
<name>A0A843V0Z9_COLES</name>
<dbReference type="GO" id="GO:0005516">
    <property type="term" value="F:calmodulin binding"/>
    <property type="evidence" value="ECO:0007669"/>
    <property type="project" value="InterPro"/>
</dbReference>
<evidence type="ECO:0000313" key="4">
    <source>
        <dbReference type="Proteomes" id="UP000652761"/>
    </source>
</evidence>
<dbReference type="PANTHER" id="PTHR33923">
    <property type="entry name" value="CALMODULIN-BINDING PROTEIN-RELATED"/>
    <property type="match status" value="1"/>
</dbReference>
<dbReference type="OrthoDB" id="1304871at2759"/>
<dbReference type="InterPro" id="IPR044681">
    <property type="entry name" value="PICBP-like"/>
</dbReference>
<evidence type="ECO:0000259" key="2">
    <source>
        <dbReference type="SMART" id="SM01054"/>
    </source>
</evidence>
<evidence type="ECO:0000313" key="3">
    <source>
        <dbReference type="EMBL" id="MQL89691.1"/>
    </source>
</evidence>
<dbReference type="Proteomes" id="UP000652761">
    <property type="component" value="Unassembled WGS sequence"/>
</dbReference>
<feature type="compositionally biased region" description="Gly residues" evidence="1">
    <location>
        <begin position="36"/>
        <end position="47"/>
    </location>
</feature>
<comment type="caution">
    <text evidence="3">The sequence shown here is derived from an EMBL/GenBank/DDBJ whole genome shotgun (WGS) entry which is preliminary data.</text>
</comment>
<feature type="region of interest" description="Disordered" evidence="1">
    <location>
        <begin position="514"/>
        <end position="617"/>
    </location>
</feature>
<dbReference type="SMART" id="SM01054">
    <property type="entry name" value="CaM_binding"/>
    <property type="match status" value="1"/>
</dbReference>
<dbReference type="PANTHER" id="PTHR33923:SF2">
    <property type="entry name" value="CALMODULIN-BINDING PROTEIN-RELATED"/>
    <property type="match status" value="1"/>
</dbReference>
<feature type="compositionally biased region" description="Basic and acidic residues" evidence="1">
    <location>
        <begin position="553"/>
        <end position="570"/>
    </location>
</feature>
<gene>
    <name evidence="3" type="ORF">Taro_022273</name>
</gene>
<accession>A0A843V0Z9</accession>
<dbReference type="Pfam" id="PF07839">
    <property type="entry name" value="CaM_binding"/>
    <property type="match status" value="1"/>
</dbReference>
<feature type="region of interest" description="Disordered" evidence="1">
    <location>
        <begin position="1"/>
        <end position="168"/>
    </location>
</feature>
<feature type="region of interest" description="Disordered" evidence="1">
    <location>
        <begin position="633"/>
        <end position="678"/>
    </location>
</feature>
<dbReference type="AlphaFoldDB" id="A0A843V0Z9"/>
<feature type="compositionally biased region" description="Basic and acidic residues" evidence="1">
    <location>
        <begin position="1"/>
        <end position="35"/>
    </location>
</feature>
<feature type="domain" description="Calmodulin-binding" evidence="2">
    <location>
        <begin position="621"/>
        <end position="734"/>
    </location>
</feature>
<dbReference type="InterPro" id="IPR012417">
    <property type="entry name" value="CaM-bd_dom_pln"/>
</dbReference>
<organism evidence="3 4">
    <name type="scientific">Colocasia esculenta</name>
    <name type="common">Wild taro</name>
    <name type="synonym">Arum esculentum</name>
    <dbReference type="NCBI Taxonomy" id="4460"/>
    <lineage>
        <taxon>Eukaryota</taxon>
        <taxon>Viridiplantae</taxon>
        <taxon>Streptophyta</taxon>
        <taxon>Embryophyta</taxon>
        <taxon>Tracheophyta</taxon>
        <taxon>Spermatophyta</taxon>
        <taxon>Magnoliopsida</taxon>
        <taxon>Liliopsida</taxon>
        <taxon>Araceae</taxon>
        <taxon>Aroideae</taxon>
        <taxon>Colocasieae</taxon>
        <taxon>Colocasia</taxon>
    </lineage>
</organism>
<sequence length="756" mass="81938">MVQKKAPDKHGSPAEPKGGHARPEKRLYSHPHQDGRGGGSGGGGGGCLKKMLSKSRSMKVLEESLDSPLGTQLVRLGKPPARNKKKRPSPMGLPNYMKSTSSSNAKKELAQESSSSRSSLPTAAHDNVRGPRNSKLSDHSSKKPTSAGGASALKLANFPARKPSSRAVRAPTKRILGIPLCSQMNAIRATCSSTMKETSFPDHLDLNPGATEAEGTSVYKVCPYTYCSLNGHRHAPLPPLKCFLTARRRLLKTQKSMKLRGLPSFRKTEPKKEEAEIGAEQGVSSLVEDLGDDFFVEIYAKCPTDAPVSDGGSHQVAHPGAAGGMLSAGDGGEGWGAQIEEDPENLIDESRSQITSEDSFDQISQFSPSEMEVLINFLEFVECDSEDPPCTTQDHGDYWNWDGCALRDTDELGSELAEEEGVCEPEEEDEGLYIDFDEIDYSEFAEDESSDGTVFPLPGVDGSDEEADEIVADDEGRTGSEETIDADKSNLEELLGGKNKVELEDMLENKKIEAVGEETEDPLAARNPGPIGDPCEEAAPADERIDNLFSDAHAIDNTEEKQEKMQRDQNDNASVIEMETWESEEEGEESPVFEEGPDENDNKRDEPPPPELSLDTSTNAACPQAVAAIGTTAATGSVEENHTNGRGMVIGKRASGDTEEEELRGFNPRAPNFLPVEPDPEAEKVDLRHQMMDDRKNSEEWMVDYALRRAVDKLAPGRKRKVALLVEAFETVAPVPAYGSSLDHSTVGLAPIQACS</sequence>
<proteinExistence type="predicted"/>
<reference evidence="3" key="1">
    <citation type="submission" date="2017-07" db="EMBL/GenBank/DDBJ databases">
        <title>Taro Niue Genome Assembly and Annotation.</title>
        <authorList>
            <person name="Atibalentja N."/>
            <person name="Keating K."/>
            <person name="Fields C.J."/>
        </authorList>
    </citation>
    <scope>NUCLEOTIDE SEQUENCE</scope>
    <source>
        <strain evidence="3">Niue_2</strain>
        <tissue evidence="3">Leaf</tissue>
    </source>
</reference>
<evidence type="ECO:0000256" key="1">
    <source>
        <dbReference type="SAM" id="MobiDB-lite"/>
    </source>
</evidence>
<feature type="compositionally biased region" description="Acidic residues" evidence="1">
    <location>
        <begin position="579"/>
        <end position="599"/>
    </location>
</feature>
<dbReference type="EMBL" id="NMUH01001169">
    <property type="protein sequence ID" value="MQL89691.1"/>
    <property type="molecule type" value="Genomic_DNA"/>
</dbReference>
<protein>
    <recommendedName>
        <fullName evidence="2">Calmodulin-binding domain-containing protein</fullName>
    </recommendedName>
</protein>
<keyword evidence="4" id="KW-1185">Reference proteome</keyword>